<gene>
    <name evidence="1" type="ORF">TNIN_394401</name>
</gene>
<dbReference type="Proteomes" id="UP000886998">
    <property type="component" value="Unassembled WGS sequence"/>
</dbReference>
<dbReference type="AlphaFoldDB" id="A0A8X6WNC8"/>
<evidence type="ECO:0000313" key="1">
    <source>
        <dbReference type="EMBL" id="GFY38274.1"/>
    </source>
</evidence>
<name>A0A8X6WNC8_9ARAC</name>
<sequence length="120" mass="13451">MTDATLLLVAIPETRMDVFFPLVLDSLMSPGIHFISLLQVFASFKLARSEHIERNGSNGVLGNLLFFSRLGLHAVICVCVGEYCQADSCQLSKIVTECELMNKEVYRVLRNHFESALRSN</sequence>
<keyword evidence="2" id="KW-1185">Reference proteome</keyword>
<comment type="caution">
    <text evidence="1">The sequence shown here is derived from an EMBL/GenBank/DDBJ whole genome shotgun (WGS) entry which is preliminary data.</text>
</comment>
<evidence type="ECO:0000313" key="2">
    <source>
        <dbReference type="Proteomes" id="UP000886998"/>
    </source>
</evidence>
<protein>
    <submittedName>
        <fullName evidence="1">Uncharacterized protein</fullName>
    </submittedName>
</protein>
<accession>A0A8X6WNC8</accession>
<dbReference type="EMBL" id="BMAV01000757">
    <property type="protein sequence ID" value="GFY38274.1"/>
    <property type="molecule type" value="Genomic_DNA"/>
</dbReference>
<organism evidence="1 2">
    <name type="scientific">Trichonephila inaurata madagascariensis</name>
    <dbReference type="NCBI Taxonomy" id="2747483"/>
    <lineage>
        <taxon>Eukaryota</taxon>
        <taxon>Metazoa</taxon>
        <taxon>Ecdysozoa</taxon>
        <taxon>Arthropoda</taxon>
        <taxon>Chelicerata</taxon>
        <taxon>Arachnida</taxon>
        <taxon>Araneae</taxon>
        <taxon>Araneomorphae</taxon>
        <taxon>Entelegynae</taxon>
        <taxon>Araneoidea</taxon>
        <taxon>Nephilidae</taxon>
        <taxon>Trichonephila</taxon>
        <taxon>Trichonephila inaurata</taxon>
    </lineage>
</organism>
<proteinExistence type="predicted"/>
<reference evidence="1" key="1">
    <citation type="submission" date="2020-08" db="EMBL/GenBank/DDBJ databases">
        <title>Multicomponent nature underlies the extraordinary mechanical properties of spider dragline silk.</title>
        <authorList>
            <person name="Kono N."/>
            <person name="Nakamura H."/>
            <person name="Mori M."/>
            <person name="Yoshida Y."/>
            <person name="Ohtoshi R."/>
            <person name="Malay A.D."/>
            <person name="Moran D.A.P."/>
            <person name="Tomita M."/>
            <person name="Numata K."/>
            <person name="Arakawa K."/>
        </authorList>
    </citation>
    <scope>NUCLEOTIDE SEQUENCE</scope>
</reference>